<reference evidence="1" key="1">
    <citation type="submission" date="2020-08" db="EMBL/GenBank/DDBJ databases">
        <title>Multicomponent nature underlies the extraordinary mechanical properties of spider dragline silk.</title>
        <authorList>
            <person name="Kono N."/>
            <person name="Nakamura H."/>
            <person name="Mori M."/>
            <person name="Yoshida Y."/>
            <person name="Ohtoshi R."/>
            <person name="Malay A.D."/>
            <person name="Moran D.A.P."/>
            <person name="Tomita M."/>
            <person name="Numata K."/>
            <person name="Arakawa K."/>
        </authorList>
    </citation>
    <scope>NUCLEOTIDE SEQUENCE</scope>
</reference>
<proteinExistence type="predicted"/>
<evidence type="ECO:0000313" key="2">
    <source>
        <dbReference type="Proteomes" id="UP000887013"/>
    </source>
</evidence>
<organism evidence="1 2">
    <name type="scientific">Nephila pilipes</name>
    <name type="common">Giant wood spider</name>
    <name type="synonym">Nephila maculata</name>
    <dbReference type="NCBI Taxonomy" id="299642"/>
    <lineage>
        <taxon>Eukaryota</taxon>
        <taxon>Metazoa</taxon>
        <taxon>Ecdysozoa</taxon>
        <taxon>Arthropoda</taxon>
        <taxon>Chelicerata</taxon>
        <taxon>Arachnida</taxon>
        <taxon>Araneae</taxon>
        <taxon>Araneomorphae</taxon>
        <taxon>Entelegynae</taxon>
        <taxon>Araneoidea</taxon>
        <taxon>Nephilidae</taxon>
        <taxon>Nephila</taxon>
    </lineage>
</organism>
<name>A0A8X6TK68_NEPPI</name>
<comment type="caution">
    <text evidence="1">The sequence shown here is derived from an EMBL/GenBank/DDBJ whole genome shotgun (WGS) entry which is preliminary data.</text>
</comment>
<evidence type="ECO:0000313" key="1">
    <source>
        <dbReference type="EMBL" id="GFT26897.1"/>
    </source>
</evidence>
<dbReference type="EMBL" id="BMAW01106967">
    <property type="protein sequence ID" value="GFT26897.1"/>
    <property type="molecule type" value="Genomic_DNA"/>
</dbReference>
<sequence>MEYRLLLYNNTVYKDSRIYNLNPEIDDDLLCLNVRLQFSSEDVRAKHSRLLPLNDKRFKVKPGTQTVAPLPLDRIQEHPPDVSNDLYLVKDCIPIMIRLLKGLSVKKWWKRIDNNEVKNEFASKGIV</sequence>
<accession>A0A8X6TK68</accession>
<gene>
    <name evidence="1" type="primary">AVEN_226587_1</name>
    <name evidence="1" type="ORF">NPIL_148431</name>
</gene>
<keyword evidence="2" id="KW-1185">Reference proteome</keyword>
<protein>
    <submittedName>
        <fullName evidence="1">Integrase catalytic domain-containing protein</fullName>
    </submittedName>
</protein>
<dbReference type="Proteomes" id="UP000887013">
    <property type="component" value="Unassembled WGS sequence"/>
</dbReference>
<dbReference type="AlphaFoldDB" id="A0A8X6TK68"/>